<dbReference type="AlphaFoldDB" id="A0A0E9WVH6"/>
<evidence type="ECO:0000313" key="1">
    <source>
        <dbReference type="EMBL" id="JAH93498.1"/>
    </source>
</evidence>
<accession>A0A0E9WVH6</accession>
<proteinExistence type="predicted"/>
<dbReference type="EMBL" id="GBXM01015079">
    <property type="protein sequence ID" value="JAH93498.1"/>
    <property type="molecule type" value="Transcribed_RNA"/>
</dbReference>
<name>A0A0E9WVH6_ANGAN</name>
<sequence length="62" mass="7075">MRVASRFSFTYTYLHKPLLKPDSSSAVLFIACLNALLSVTTKSLLHREGLKDLMWRLQSCCL</sequence>
<protein>
    <submittedName>
        <fullName evidence="1">Uncharacterized protein</fullName>
    </submittedName>
</protein>
<reference evidence="1" key="2">
    <citation type="journal article" date="2015" name="Fish Shellfish Immunol.">
        <title>Early steps in the European eel (Anguilla anguilla)-Vibrio vulnificus interaction in the gills: Role of the RtxA13 toxin.</title>
        <authorList>
            <person name="Callol A."/>
            <person name="Pajuelo D."/>
            <person name="Ebbesson L."/>
            <person name="Teles M."/>
            <person name="MacKenzie S."/>
            <person name="Amaro C."/>
        </authorList>
    </citation>
    <scope>NUCLEOTIDE SEQUENCE</scope>
</reference>
<organism evidence="1">
    <name type="scientific">Anguilla anguilla</name>
    <name type="common">European freshwater eel</name>
    <name type="synonym">Muraena anguilla</name>
    <dbReference type="NCBI Taxonomy" id="7936"/>
    <lineage>
        <taxon>Eukaryota</taxon>
        <taxon>Metazoa</taxon>
        <taxon>Chordata</taxon>
        <taxon>Craniata</taxon>
        <taxon>Vertebrata</taxon>
        <taxon>Euteleostomi</taxon>
        <taxon>Actinopterygii</taxon>
        <taxon>Neopterygii</taxon>
        <taxon>Teleostei</taxon>
        <taxon>Anguilliformes</taxon>
        <taxon>Anguillidae</taxon>
        <taxon>Anguilla</taxon>
    </lineage>
</organism>
<reference evidence="1" key="1">
    <citation type="submission" date="2014-11" db="EMBL/GenBank/DDBJ databases">
        <authorList>
            <person name="Amaro Gonzalez C."/>
        </authorList>
    </citation>
    <scope>NUCLEOTIDE SEQUENCE</scope>
</reference>